<sequence length="219" mass="23729">MPRNTGRDQILVRLSSGETIVDFRKAVNDVRLPLVMPSSPPAHGAVHLRAFRADDVPMLQDLATDPYVPMTGTLPARADRAQALAYIDRQHERLATGAGYSFCVALRDSDEGVGQAGLSLTAIEAGRASAGYAVAPQFRGSGVAAQALTALTDFAWTLLELQRIELYIEPWNIASRRTAETAGYEPEGLVKQHQVIGGRRVDMLLHSAVRSPRQLSAEV</sequence>
<organism evidence="2 3">
    <name type="scientific">Flaviflexus salsibiostraticola</name>
    <dbReference type="NCBI Taxonomy" id="1282737"/>
    <lineage>
        <taxon>Bacteria</taxon>
        <taxon>Bacillati</taxon>
        <taxon>Actinomycetota</taxon>
        <taxon>Actinomycetes</taxon>
        <taxon>Actinomycetales</taxon>
        <taxon>Actinomycetaceae</taxon>
        <taxon>Flaviflexus</taxon>
    </lineage>
</organism>
<gene>
    <name evidence="2" type="ORF">EJO69_06940</name>
</gene>
<keyword evidence="3" id="KW-1185">Reference proteome</keyword>
<dbReference type="InterPro" id="IPR016181">
    <property type="entry name" value="Acyl_CoA_acyltransferase"/>
</dbReference>
<name>A0A3S8Z9E1_9ACTO</name>
<evidence type="ECO:0000313" key="3">
    <source>
        <dbReference type="Proteomes" id="UP000270021"/>
    </source>
</evidence>
<dbReference type="Gene3D" id="3.40.630.30">
    <property type="match status" value="1"/>
</dbReference>
<dbReference type="OrthoDB" id="2061990at2"/>
<dbReference type="Proteomes" id="UP000270021">
    <property type="component" value="Chromosome"/>
</dbReference>
<proteinExistence type="predicted"/>
<dbReference type="PROSITE" id="PS51186">
    <property type="entry name" value="GNAT"/>
    <property type="match status" value="1"/>
</dbReference>
<dbReference type="EMBL" id="CP034438">
    <property type="protein sequence ID" value="AZN30074.1"/>
    <property type="molecule type" value="Genomic_DNA"/>
</dbReference>
<dbReference type="KEGG" id="fsl:EJO69_06940"/>
<dbReference type="InterPro" id="IPR000182">
    <property type="entry name" value="GNAT_dom"/>
</dbReference>
<dbReference type="Pfam" id="PF13302">
    <property type="entry name" value="Acetyltransf_3"/>
    <property type="match status" value="1"/>
</dbReference>
<dbReference type="GO" id="GO:0008999">
    <property type="term" value="F:protein-N-terminal-alanine acetyltransferase activity"/>
    <property type="evidence" value="ECO:0007669"/>
    <property type="project" value="TreeGrafter"/>
</dbReference>
<dbReference type="PANTHER" id="PTHR43441">
    <property type="entry name" value="RIBOSOMAL-PROTEIN-SERINE ACETYLTRANSFERASE"/>
    <property type="match status" value="1"/>
</dbReference>
<protein>
    <submittedName>
        <fullName evidence="2">N-acetyltransferase</fullName>
    </submittedName>
</protein>
<dbReference type="CDD" id="cd04301">
    <property type="entry name" value="NAT_SF"/>
    <property type="match status" value="1"/>
</dbReference>
<dbReference type="InterPro" id="IPR051908">
    <property type="entry name" value="Ribosomal_N-acetyltransferase"/>
</dbReference>
<reference evidence="2 3" key="1">
    <citation type="submission" date="2018-12" db="EMBL/GenBank/DDBJ databases">
        <title>Complete genome sequence of Flaviflexus salsibiostraticola KCTC 33148.</title>
        <authorList>
            <person name="Bae J.-W."/>
        </authorList>
    </citation>
    <scope>NUCLEOTIDE SEQUENCE [LARGE SCALE GENOMIC DNA]</scope>
    <source>
        <strain evidence="2 3">KCTC 33148</strain>
    </source>
</reference>
<keyword evidence="2" id="KW-0808">Transferase</keyword>
<evidence type="ECO:0000313" key="2">
    <source>
        <dbReference type="EMBL" id="AZN30074.1"/>
    </source>
</evidence>
<dbReference type="AlphaFoldDB" id="A0A3S8Z9E1"/>
<evidence type="ECO:0000259" key="1">
    <source>
        <dbReference type="PROSITE" id="PS51186"/>
    </source>
</evidence>
<dbReference type="SUPFAM" id="SSF55729">
    <property type="entry name" value="Acyl-CoA N-acyltransferases (Nat)"/>
    <property type="match status" value="1"/>
</dbReference>
<dbReference type="PANTHER" id="PTHR43441:SF10">
    <property type="entry name" value="ACETYLTRANSFERASE"/>
    <property type="match status" value="1"/>
</dbReference>
<dbReference type="GO" id="GO:1990189">
    <property type="term" value="F:protein N-terminal-serine acetyltransferase activity"/>
    <property type="evidence" value="ECO:0007669"/>
    <property type="project" value="TreeGrafter"/>
</dbReference>
<feature type="domain" description="N-acetyltransferase" evidence="1">
    <location>
        <begin position="46"/>
        <end position="202"/>
    </location>
</feature>
<dbReference type="GO" id="GO:0005737">
    <property type="term" value="C:cytoplasm"/>
    <property type="evidence" value="ECO:0007669"/>
    <property type="project" value="TreeGrafter"/>
</dbReference>
<accession>A0A3S8Z9E1</accession>